<evidence type="ECO:0000259" key="1">
    <source>
        <dbReference type="Pfam" id="PF01522"/>
    </source>
</evidence>
<accession>A0A2H0N8F5</accession>
<dbReference type="GO" id="GO:0016810">
    <property type="term" value="F:hydrolase activity, acting on carbon-nitrogen (but not peptide) bonds"/>
    <property type="evidence" value="ECO:0007669"/>
    <property type="project" value="InterPro"/>
</dbReference>
<feature type="domain" description="NodB homology" evidence="1">
    <location>
        <begin position="50"/>
        <end position="111"/>
    </location>
</feature>
<protein>
    <recommendedName>
        <fullName evidence="1">NodB homology domain-containing protein</fullName>
    </recommendedName>
</protein>
<gene>
    <name evidence="2" type="ORF">COV57_00555</name>
</gene>
<reference evidence="2 3" key="1">
    <citation type="submission" date="2017-09" db="EMBL/GenBank/DDBJ databases">
        <title>Depth-based differentiation of microbial function through sediment-hosted aquifers and enrichment of novel symbionts in the deep terrestrial subsurface.</title>
        <authorList>
            <person name="Probst A.J."/>
            <person name="Ladd B."/>
            <person name="Jarett J.K."/>
            <person name="Geller-Mcgrath D.E."/>
            <person name="Sieber C.M."/>
            <person name="Emerson J.B."/>
            <person name="Anantharaman K."/>
            <person name="Thomas B.C."/>
            <person name="Malmstrom R."/>
            <person name="Stieglmeier M."/>
            <person name="Klingl A."/>
            <person name="Woyke T."/>
            <person name="Ryan C.M."/>
            <person name="Banfield J.F."/>
        </authorList>
    </citation>
    <scope>NUCLEOTIDE SEQUENCE [LARGE SCALE GENOMIC DNA]</scope>
    <source>
        <strain evidence="2">CG11_big_fil_rev_8_21_14_0_20_35_14</strain>
    </source>
</reference>
<dbReference type="Pfam" id="PF01522">
    <property type="entry name" value="Polysacc_deac_1"/>
    <property type="match status" value="1"/>
</dbReference>
<evidence type="ECO:0000313" key="2">
    <source>
        <dbReference type="EMBL" id="PIR05169.1"/>
    </source>
</evidence>
<feature type="non-terminal residue" evidence="2">
    <location>
        <position position="119"/>
    </location>
</feature>
<dbReference type="Gene3D" id="3.20.20.370">
    <property type="entry name" value="Glycoside hydrolase/deacetylase"/>
    <property type="match status" value="1"/>
</dbReference>
<dbReference type="InterPro" id="IPR002509">
    <property type="entry name" value="NODB_dom"/>
</dbReference>
<organism evidence="2 3">
    <name type="scientific">Candidatus Liptonbacteria bacterium CG11_big_fil_rev_8_21_14_0_20_35_14</name>
    <dbReference type="NCBI Taxonomy" id="1974634"/>
    <lineage>
        <taxon>Bacteria</taxon>
        <taxon>Candidatus Liptoniibacteriota</taxon>
    </lineage>
</organism>
<dbReference type="SUPFAM" id="SSF88713">
    <property type="entry name" value="Glycoside hydrolase/deacetylase"/>
    <property type="match status" value="1"/>
</dbReference>
<proteinExistence type="predicted"/>
<dbReference type="Proteomes" id="UP000229893">
    <property type="component" value="Unassembled WGS sequence"/>
</dbReference>
<dbReference type="EMBL" id="PCWO01000007">
    <property type="protein sequence ID" value="PIR05169.1"/>
    <property type="molecule type" value="Genomic_DNA"/>
</dbReference>
<dbReference type="InterPro" id="IPR011330">
    <property type="entry name" value="Glyco_hydro/deAcase_b/a-brl"/>
</dbReference>
<dbReference type="GO" id="GO:0005975">
    <property type="term" value="P:carbohydrate metabolic process"/>
    <property type="evidence" value="ECO:0007669"/>
    <property type="project" value="InterPro"/>
</dbReference>
<name>A0A2H0N8F5_9BACT</name>
<comment type="caution">
    <text evidence="2">The sequence shown here is derived from an EMBL/GenBank/DDBJ whole genome shotgun (WGS) entry which is preliminary data.</text>
</comment>
<evidence type="ECO:0000313" key="3">
    <source>
        <dbReference type="Proteomes" id="UP000229893"/>
    </source>
</evidence>
<sequence>MTTFRIDDIGASTKQFEQYSYYKWANFWFLKRLPYLKAWGPYKELSAKEWTILLDIFKKNSIKPIIAITASWVEKNSSLTPFPKKFPHQAEILKRALKEGCIEIANHGLTHCVVGNHLP</sequence>
<dbReference type="AlphaFoldDB" id="A0A2H0N8F5"/>